<sequence>MIGNSRFLILLHVPIQNLASPMFALALRTVTAHWTAAYGVPPP</sequence>
<keyword evidence="2" id="KW-1185">Reference proteome</keyword>
<organism evidence="1 2">
    <name type="scientific">Acidiferrobacter thiooxydans</name>
    <dbReference type="NCBI Taxonomy" id="163359"/>
    <lineage>
        <taxon>Bacteria</taxon>
        <taxon>Pseudomonadati</taxon>
        <taxon>Pseudomonadota</taxon>
        <taxon>Gammaproteobacteria</taxon>
        <taxon>Acidiferrobacterales</taxon>
        <taxon>Acidiferrobacteraceae</taxon>
        <taxon>Acidiferrobacter</taxon>
    </lineage>
</organism>
<dbReference type="EMBL" id="PSYR01000001">
    <property type="protein sequence ID" value="RCN58282.1"/>
    <property type="molecule type" value="Genomic_DNA"/>
</dbReference>
<evidence type="ECO:0000313" key="1">
    <source>
        <dbReference type="EMBL" id="RCN58282.1"/>
    </source>
</evidence>
<proteinExistence type="predicted"/>
<comment type="caution">
    <text evidence="1">The sequence shown here is derived from an EMBL/GenBank/DDBJ whole genome shotgun (WGS) entry which is preliminary data.</text>
</comment>
<dbReference type="Proteomes" id="UP000253250">
    <property type="component" value="Unassembled WGS sequence"/>
</dbReference>
<reference evidence="1 2" key="1">
    <citation type="submission" date="2018-02" db="EMBL/GenBank/DDBJ databases">
        <title>Insights into the biology of acidophilic members of the Acidiferrobacteraceae family derived from comparative genomic analyses.</title>
        <authorList>
            <person name="Issotta F."/>
            <person name="Thyssen C."/>
            <person name="Mena C."/>
            <person name="Moya A."/>
            <person name="Bellenberg S."/>
            <person name="Sproer C."/>
            <person name="Covarrubias P.C."/>
            <person name="Sand W."/>
            <person name="Quatrini R."/>
            <person name="Vera M."/>
        </authorList>
    </citation>
    <scope>NUCLEOTIDE SEQUENCE [LARGE SCALE GENOMIC DNA]</scope>
    <source>
        <strain evidence="2">m-1</strain>
    </source>
</reference>
<gene>
    <name evidence="1" type="ORF">C4900_00310</name>
</gene>
<accession>A0A368HFW3</accession>
<name>A0A368HFW3_9GAMM</name>
<evidence type="ECO:0000313" key="2">
    <source>
        <dbReference type="Proteomes" id="UP000253250"/>
    </source>
</evidence>
<dbReference type="AlphaFoldDB" id="A0A368HFW3"/>
<protein>
    <submittedName>
        <fullName evidence="1">Uncharacterized protein</fullName>
    </submittedName>
</protein>